<dbReference type="AlphaFoldDB" id="A0A1I1HNY3"/>
<evidence type="ECO:0000313" key="2">
    <source>
        <dbReference type="Proteomes" id="UP000199263"/>
    </source>
</evidence>
<accession>A0A1I1HNY3</accession>
<gene>
    <name evidence="1" type="ORF">SAMN05421842_101292</name>
</gene>
<dbReference type="EMBL" id="FOMG01000001">
    <property type="protein sequence ID" value="SFC22730.1"/>
    <property type="molecule type" value="Genomic_DNA"/>
</dbReference>
<name>A0A1I1HNY3_9CLOT</name>
<dbReference type="Proteomes" id="UP000199263">
    <property type="component" value="Unassembled WGS sequence"/>
</dbReference>
<reference evidence="1 2" key="1">
    <citation type="submission" date="2016-10" db="EMBL/GenBank/DDBJ databases">
        <authorList>
            <person name="de Groot N.N."/>
        </authorList>
    </citation>
    <scope>NUCLEOTIDE SEQUENCE [LARGE SCALE GENOMIC DNA]</scope>
    <source>
        <strain evidence="1 2">DSM 12992</strain>
    </source>
</reference>
<keyword evidence="2" id="KW-1185">Reference proteome</keyword>
<sequence>MASYRPKKVLVTAGSMHDGAITLATLGTLLSWYRSLFKGFVKNSAGVALVSAAVEVIKIATGGASSSLGLTFTDASGEYGVSLPTLLGTAKYRFDYYDTPN</sequence>
<organism evidence="1 2">
    <name type="scientific">Clostridium uliginosum</name>
    <dbReference type="NCBI Taxonomy" id="119641"/>
    <lineage>
        <taxon>Bacteria</taxon>
        <taxon>Bacillati</taxon>
        <taxon>Bacillota</taxon>
        <taxon>Clostridia</taxon>
        <taxon>Eubacteriales</taxon>
        <taxon>Clostridiaceae</taxon>
        <taxon>Clostridium</taxon>
    </lineage>
</organism>
<proteinExistence type="predicted"/>
<evidence type="ECO:0000313" key="1">
    <source>
        <dbReference type="EMBL" id="SFC22730.1"/>
    </source>
</evidence>
<dbReference type="STRING" id="119641.SAMN05421842_101292"/>
<dbReference type="RefSeq" id="WP_090088093.1">
    <property type="nucleotide sequence ID" value="NZ_FOMG01000001.1"/>
</dbReference>
<protein>
    <submittedName>
        <fullName evidence="1">Uncharacterized protein</fullName>
    </submittedName>
</protein>
<dbReference type="OrthoDB" id="10011889at2"/>